<evidence type="ECO:0000313" key="2">
    <source>
        <dbReference type="EMBL" id="NYA70171.1"/>
    </source>
</evidence>
<dbReference type="InterPro" id="IPR050194">
    <property type="entry name" value="Glycosyltransferase_grp1"/>
</dbReference>
<dbReference type="CDD" id="cd03794">
    <property type="entry name" value="GT4_WbuB-like"/>
    <property type="match status" value="1"/>
</dbReference>
<dbReference type="Pfam" id="PF13692">
    <property type="entry name" value="Glyco_trans_1_4"/>
    <property type="match status" value="1"/>
</dbReference>
<reference evidence="2 3" key="1">
    <citation type="submission" date="2020-07" db="EMBL/GenBank/DDBJ databases">
        <authorList>
            <person name="Sun Q."/>
        </authorList>
    </citation>
    <scope>NUCLEOTIDE SEQUENCE [LARGE SCALE GENOMIC DNA]</scope>
    <source>
        <strain evidence="2 3">MAH-1</strain>
    </source>
</reference>
<keyword evidence="2" id="KW-0808">Transferase</keyword>
<evidence type="ECO:0000259" key="1">
    <source>
        <dbReference type="Pfam" id="PF13579"/>
    </source>
</evidence>
<name>A0A7Y9C4H1_9FLAO</name>
<organism evidence="2 3">
    <name type="scientific">Flavobacterium agri</name>
    <dbReference type="NCBI Taxonomy" id="2743471"/>
    <lineage>
        <taxon>Bacteria</taxon>
        <taxon>Pseudomonadati</taxon>
        <taxon>Bacteroidota</taxon>
        <taxon>Flavobacteriia</taxon>
        <taxon>Flavobacteriales</taxon>
        <taxon>Flavobacteriaceae</taxon>
        <taxon>Flavobacterium</taxon>
    </lineage>
</organism>
<gene>
    <name evidence="2" type="ORF">HZF10_04510</name>
</gene>
<feature type="domain" description="Glycosyltransferase subfamily 4-like N-terminal" evidence="1">
    <location>
        <begin position="17"/>
        <end position="190"/>
    </location>
</feature>
<dbReference type="InterPro" id="IPR028098">
    <property type="entry name" value="Glyco_trans_4-like_N"/>
</dbReference>
<dbReference type="RefSeq" id="WP_176004994.1">
    <property type="nucleotide sequence ID" value="NZ_JABWMI010000006.1"/>
</dbReference>
<dbReference type="AlphaFoldDB" id="A0A7Y9C4H1"/>
<dbReference type="PANTHER" id="PTHR45947:SF3">
    <property type="entry name" value="SULFOQUINOVOSYL TRANSFERASE SQD2"/>
    <property type="match status" value="1"/>
</dbReference>
<evidence type="ECO:0000313" key="3">
    <source>
        <dbReference type="Proteomes" id="UP000535020"/>
    </source>
</evidence>
<dbReference type="Proteomes" id="UP000535020">
    <property type="component" value="Unassembled WGS sequence"/>
</dbReference>
<comment type="caution">
    <text evidence="2">The sequence shown here is derived from an EMBL/GenBank/DDBJ whole genome shotgun (WGS) entry which is preliminary data.</text>
</comment>
<keyword evidence="3" id="KW-1185">Reference proteome</keyword>
<protein>
    <submittedName>
        <fullName evidence="2">Glycosyltransferase family 4 protein</fullName>
    </submittedName>
</protein>
<proteinExistence type="predicted"/>
<dbReference type="PANTHER" id="PTHR45947">
    <property type="entry name" value="SULFOQUINOVOSYL TRANSFERASE SQD2"/>
    <property type="match status" value="1"/>
</dbReference>
<dbReference type="SUPFAM" id="SSF53756">
    <property type="entry name" value="UDP-Glycosyltransferase/glycogen phosphorylase"/>
    <property type="match status" value="1"/>
</dbReference>
<accession>A0A7Y9C4H1</accession>
<dbReference type="GO" id="GO:0016758">
    <property type="term" value="F:hexosyltransferase activity"/>
    <property type="evidence" value="ECO:0007669"/>
    <property type="project" value="TreeGrafter"/>
</dbReference>
<dbReference type="Pfam" id="PF13579">
    <property type="entry name" value="Glyco_trans_4_4"/>
    <property type="match status" value="1"/>
</dbReference>
<dbReference type="Gene3D" id="3.40.50.2000">
    <property type="entry name" value="Glycogen Phosphorylase B"/>
    <property type="match status" value="2"/>
</dbReference>
<sequence>MEEILIVSNYYPPEKGAAANRIEQMALKLSQHYEVSVICPLGNYPEGRLFEQYRGKFSVTENQKNVIVKRLWIYPSNSKNIAKRLLSIQSFSSVLFLRLLFGQLPKKVIVQSPPLLLSFIAVLALKIRGRKIILNVSDLWPMAALELKVMRHGSFSHKFALFLERFIYRNADVVLGQSEEILTHVREIVANKHAHLYRNFPDHTEAFQFRESDGKIKLFYAGLLGVAQGVLESCQKMDLAGTNIEFHIFGDGAEKSDIEKYIANHPEKNIVFHGMVDRKVLHKKLEEFDIAYVPLATRIYGSVPSKIFEYGALGMPILYFGGGEGEDIVRENDLGWVASVENFEELNAVLKVISDNGKSGLSPMKLRVLETAKRRFNLDSQLQKLISEGVF</sequence>
<dbReference type="EMBL" id="JACBJI010000002">
    <property type="protein sequence ID" value="NYA70171.1"/>
    <property type="molecule type" value="Genomic_DNA"/>
</dbReference>